<sequence>LEKALKNSEKRFKELEQSKKEADDENQLLLSFLLNEIGSKDIENLKKLLAGQKLIEILTELDVRKQDIQSEVKIKEQEKSQCKITELEETIGEQENKVKSMNETIN</sequence>
<dbReference type="AlphaFoldDB" id="A0A9N9II22"/>
<gene>
    <name evidence="3" type="ORF">FMOSSE_LOCUS15841</name>
</gene>
<organism evidence="3 4">
    <name type="scientific">Funneliformis mosseae</name>
    <name type="common">Endomycorrhizal fungus</name>
    <name type="synonym">Glomus mosseae</name>
    <dbReference type="NCBI Taxonomy" id="27381"/>
    <lineage>
        <taxon>Eukaryota</taxon>
        <taxon>Fungi</taxon>
        <taxon>Fungi incertae sedis</taxon>
        <taxon>Mucoromycota</taxon>
        <taxon>Glomeromycotina</taxon>
        <taxon>Glomeromycetes</taxon>
        <taxon>Glomerales</taxon>
        <taxon>Glomeraceae</taxon>
        <taxon>Funneliformis</taxon>
    </lineage>
</organism>
<feature type="non-terminal residue" evidence="3">
    <location>
        <position position="1"/>
    </location>
</feature>
<dbReference type="EMBL" id="CAJVPP010018243">
    <property type="protein sequence ID" value="CAG8734943.1"/>
    <property type="molecule type" value="Genomic_DNA"/>
</dbReference>
<protein>
    <submittedName>
        <fullName evidence="3">8069_t:CDS:1</fullName>
    </submittedName>
</protein>
<proteinExistence type="predicted"/>
<evidence type="ECO:0000313" key="4">
    <source>
        <dbReference type="Proteomes" id="UP000789375"/>
    </source>
</evidence>
<name>A0A9N9II22_FUNMO</name>
<evidence type="ECO:0000256" key="2">
    <source>
        <dbReference type="SAM" id="MobiDB-lite"/>
    </source>
</evidence>
<feature type="non-terminal residue" evidence="3">
    <location>
        <position position="106"/>
    </location>
</feature>
<keyword evidence="4" id="KW-1185">Reference proteome</keyword>
<feature type="coiled-coil region" evidence="1">
    <location>
        <begin position="58"/>
        <end position="104"/>
    </location>
</feature>
<feature type="region of interest" description="Disordered" evidence="2">
    <location>
        <begin position="1"/>
        <end position="20"/>
    </location>
</feature>
<dbReference type="Proteomes" id="UP000789375">
    <property type="component" value="Unassembled WGS sequence"/>
</dbReference>
<reference evidence="3" key="1">
    <citation type="submission" date="2021-06" db="EMBL/GenBank/DDBJ databases">
        <authorList>
            <person name="Kallberg Y."/>
            <person name="Tangrot J."/>
            <person name="Rosling A."/>
        </authorList>
    </citation>
    <scope>NUCLEOTIDE SEQUENCE</scope>
    <source>
        <strain evidence="3">87-6 pot B 2015</strain>
    </source>
</reference>
<evidence type="ECO:0000256" key="1">
    <source>
        <dbReference type="SAM" id="Coils"/>
    </source>
</evidence>
<keyword evidence="1" id="KW-0175">Coiled coil</keyword>
<evidence type="ECO:0000313" key="3">
    <source>
        <dbReference type="EMBL" id="CAG8734943.1"/>
    </source>
</evidence>
<accession>A0A9N9II22</accession>
<comment type="caution">
    <text evidence="3">The sequence shown here is derived from an EMBL/GenBank/DDBJ whole genome shotgun (WGS) entry which is preliminary data.</text>
</comment>